<dbReference type="SUPFAM" id="SSF56176">
    <property type="entry name" value="FAD-binding/transporter-associated domain-like"/>
    <property type="match status" value="1"/>
</dbReference>
<dbReference type="InterPro" id="IPR050416">
    <property type="entry name" value="FAD-linked_Oxidoreductase"/>
</dbReference>
<dbReference type="InterPro" id="IPR016167">
    <property type="entry name" value="FAD-bd_PCMH_sub1"/>
</dbReference>
<accession>A0ABV9S3R7</accession>
<dbReference type="InterPro" id="IPR036318">
    <property type="entry name" value="FAD-bd_PCMH-like_sf"/>
</dbReference>
<dbReference type="Pfam" id="PF01565">
    <property type="entry name" value="FAD_binding_4"/>
    <property type="match status" value="1"/>
</dbReference>
<dbReference type="PANTHER" id="PTHR42973">
    <property type="entry name" value="BINDING OXIDOREDUCTASE, PUTATIVE (AFU_ORTHOLOGUE AFUA_1G17690)-RELATED"/>
    <property type="match status" value="1"/>
</dbReference>
<reference evidence="8" key="1">
    <citation type="journal article" date="2019" name="Int. J. Syst. Evol. Microbiol.">
        <title>The Global Catalogue of Microorganisms (GCM) 10K type strain sequencing project: providing services to taxonomists for standard genome sequencing and annotation.</title>
        <authorList>
            <consortium name="The Broad Institute Genomics Platform"/>
            <consortium name="The Broad Institute Genome Sequencing Center for Infectious Disease"/>
            <person name="Wu L."/>
            <person name="Ma J."/>
        </authorList>
    </citation>
    <scope>NUCLEOTIDE SEQUENCE [LARGE SCALE GENOMIC DNA]</scope>
    <source>
        <strain evidence="8">ZS-22-S1</strain>
    </source>
</reference>
<evidence type="ECO:0000256" key="2">
    <source>
        <dbReference type="ARBA" id="ARBA00005466"/>
    </source>
</evidence>
<feature type="domain" description="FAD-binding PCMH-type" evidence="6">
    <location>
        <begin position="1"/>
        <end position="164"/>
    </location>
</feature>
<name>A0ABV9S3R7_9PSEU</name>
<comment type="cofactor">
    <cofactor evidence="1">
        <name>FAD</name>
        <dbReference type="ChEBI" id="CHEBI:57692"/>
    </cofactor>
</comment>
<keyword evidence="5" id="KW-0560">Oxidoreductase</keyword>
<dbReference type="Proteomes" id="UP001595859">
    <property type="component" value="Unassembled WGS sequence"/>
</dbReference>
<dbReference type="InterPro" id="IPR006094">
    <property type="entry name" value="Oxid_FAD_bind_N"/>
</dbReference>
<evidence type="ECO:0000256" key="3">
    <source>
        <dbReference type="ARBA" id="ARBA00022630"/>
    </source>
</evidence>
<evidence type="ECO:0000259" key="6">
    <source>
        <dbReference type="PROSITE" id="PS51387"/>
    </source>
</evidence>
<evidence type="ECO:0000256" key="1">
    <source>
        <dbReference type="ARBA" id="ARBA00001974"/>
    </source>
</evidence>
<evidence type="ECO:0000313" key="8">
    <source>
        <dbReference type="Proteomes" id="UP001595859"/>
    </source>
</evidence>
<keyword evidence="4" id="KW-0274">FAD</keyword>
<dbReference type="Gene3D" id="3.30.43.10">
    <property type="entry name" value="Uridine Diphospho-n-acetylenolpyruvylglucosamine Reductase, domain 2"/>
    <property type="match status" value="1"/>
</dbReference>
<gene>
    <name evidence="7" type="ORF">ACFPCV_22570</name>
</gene>
<dbReference type="PROSITE" id="PS51387">
    <property type="entry name" value="FAD_PCMH"/>
    <property type="match status" value="1"/>
</dbReference>
<comment type="similarity">
    <text evidence="2">Belongs to the oxygen-dependent FAD-linked oxidoreductase family.</text>
</comment>
<evidence type="ECO:0000256" key="4">
    <source>
        <dbReference type="ARBA" id="ARBA00022827"/>
    </source>
</evidence>
<dbReference type="EMBL" id="JBHSIS010000010">
    <property type="protein sequence ID" value="MFC4856298.1"/>
    <property type="molecule type" value="Genomic_DNA"/>
</dbReference>
<dbReference type="InterPro" id="IPR016166">
    <property type="entry name" value="FAD-bd_PCMH"/>
</dbReference>
<dbReference type="RefSeq" id="WP_378058278.1">
    <property type="nucleotide sequence ID" value="NZ_JBHSIS010000010.1"/>
</dbReference>
<dbReference type="PANTHER" id="PTHR42973:SF39">
    <property type="entry name" value="FAD-BINDING PCMH-TYPE DOMAIN-CONTAINING PROTEIN"/>
    <property type="match status" value="1"/>
</dbReference>
<evidence type="ECO:0000313" key="7">
    <source>
        <dbReference type="EMBL" id="MFC4856298.1"/>
    </source>
</evidence>
<dbReference type="InterPro" id="IPR016169">
    <property type="entry name" value="FAD-bd_PCMH_sub2"/>
</dbReference>
<organism evidence="7 8">
    <name type="scientific">Actinophytocola glycyrrhizae</name>
    <dbReference type="NCBI Taxonomy" id="2044873"/>
    <lineage>
        <taxon>Bacteria</taxon>
        <taxon>Bacillati</taxon>
        <taxon>Actinomycetota</taxon>
        <taxon>Actinomycetes</taxon>
        <taxon>Pseudonocardiales</taxon>
        <taxon>Pseudonocardiaceae</taxon>
    </lineage>
</organism>
<dbReference type="Gene3D" id="3.40.462.20">
    <property type="match status" value="1"/>
</dbReference>
<keyword evidence="8" id="KW-1185">Reference proteome</keyword>
<dbReference type="InterPro" id="IPR012951">
    <property type="entry name" value="BBE"/>
</dbReference>
<proteinExistence type="inferred from homology"/>
<evidence type="ECO:0000256" key="5">
    <source>
        <dbReference type="ARBA" id="ARBA00023002"/>
    </source>
</evidence>
<keyword evidence="3" id="KW-0285">Flavoprotein</keyword>
<protein>
    <submittedName>
        <fullName evidence="7">FAD-binding oxidoreductase</fullName>
    </submittedName>
</protein>
<comment type="caution">
    <text evidence="7">The sequence shown here is derived from an EMBL/GenBank/DDBJ whole genome shotgun (WGS) entry which is preliminary data.</text>
</comment>
<dbReference type="Gene3D" id="3.30.465.10">
    <property type="match status" value="1"/>
</dbReference>
<dbReference type="Pfam" id="PF08031">
    <property type="entry name" value="BBE"/>
    <property type="match status" value="1"/>
</dbReference>
<sequence>MIVNAATPADVRAAVCSARETNLPVAVYATGHGGPMPAGDDSVVITTAGMTGVLVDPERRVARVGAGVRWGEVIAAAAPFGLAPLSGTSPTVGVVGYTLGGGMGWLSRRFGLAADSVLRAEIVTADGEPRAVSADREPDLFWAIRGGGASFGVVTGLEFRLHPVASVHAGTATFDPARAADVLAAYRDTDLPDELTANIVLTGDSLAIRGMYAGAAQDARRALAPLWRAAGEPLTDGWRTMSYTGSGTVGGTAPRHFTLQRDLPVGAVLDAVRLGANTVEVRRWGGAIARPAADAGPAGHRDVPFSVVVDGAGEAAAPVVAHATGGSFLNWLHDPARTHTAYTAADYARLRAVKAEHDPDGVFTPAKGIPPAVREVAALGA</sequence>